<keyword evidence="2" id="KW-0472">Membrane</keyword>
<comment type="caution">
    <text evidence="3">The sequence shown here is derived from an EMBL/GenBank/DDBJ whole genome shotgun (WGS) entry which is preliminary data.</text>
</comment>
<name>A0ABU3I1S1_9ACTN</name>
<keyword evidence="4" id="KW-1185">Reference proteome</keyword>
<dbReference type="RefSeq" id="WP_337674874.1">
    <property type="nucleotide sequence ID" value="NZ_JAVSGH010000022.1"/>
</dbReference>
<evidence type="ECO:0000256" key="2">
    <source>
        <dbReference type="SAM" id="Phobius"/>
    </source>
</evidence>
<evidence type="ECO:0000256" key="1">
    <source>
        <dbReference type="SAM" id="MobiDB-lite"/>
    </source>
</evidence>
<feature type="transmembrane region" description="Helical" evidence="2">
    <location>
        <begin position="33"/>
        <end position="50"/>
    </location>
</feature>
<reference evidence="3" key="1">
    <citation type="submission" date="2024-05" db="EMBL/GenBank/DDBJ databases">
        <title>30 novel species of actinomycetes from the DSMZ collection.</title>
        <authorList>
            <person name="Nouioui I."/>
        </authorList>
    </citation>
    <scope>NUCLEOTIDE SEQUENCE</scope>
    <source>
        <strain evidence="3">DSM 41972</strain>
    </source>
</reference>
<sequence>MKPYPDGRLGHRLDPGDDFASVRPPRRMMRRRAAVFATCLLTVGATAVIVDRVAASRVESRTAEAFQKGMGTPERPSVDVRGFPVLPQLASGTLRHVDITAEDIPARGNSRPLPVTRLTVGLDELQTSSDADQAQAQAVDATAFLSYEDLSDALGLEIEGDSEPGRVRAQIVLPFSGDVTVSTAVAAVSANRIAFTDLSVTQGQLPAAGQALLTKVLAEPIQLRNIPKGLHLRSVTVAPSGLNAHFTGDTVTFRPDTAAA</sequence>
<evidence type="ECO:0000313" key="4">
    <source>
        <dbReference type="Proteomes" id="UP001181313"/>
    </source>
</evidence>
<protein>
    <submittedName>
        <fullName evidence="3">DUF2993 domain-containing protein</fullName>
    </submittedName>
</protein>
<feature type="region of interest" description="Disordered" evidence="1">
    <location>
        <begin position="1"/>
        <end position="22"/>
    </location>
</feature>
<organism evidence="3 4">
    <name type="scientific">Streptomyces althioticus subsp. attaecolombicae</name>
    <dbReference type="NCBI Taxonomy" id="3075534"/>
    <lineage>
        <taxon>Bacteria</taxon>
        <taxon>Bacillati</taxon>
        <taxon>Actinomycetota</taxon>
        <taxon>Actinomycetes</taxon>
        <taxon>Kitasatosporales</taxon>
        <taxon>Streptomycetaceae</taxon>
        <taxon>Streptomyces</taxon>
        <taxon>Streptomyces althioticus group</taxon>
    </lineage>
</organism>
<proteinExistence type="predicted"/>
<keyword evidence="2" id="KW-1133">Transmembrane helix</keyword>
<keyword evidence="2" id="KW-0812">Transmembrane</keyword>
<accession>A0ABU3I1S1</accession>
<evidence type="ECO:0000313" key="3">
    <source>
        <dbReference type="EMBL" id="MDT3726903.1"/>
    </source>
</evidence>
<dbReference type="Proteomes" id="UP001181313">
    <property type="component" value="Unassembled WGS sequence"/>
</dbReference>
<gene>
    <name evidence="3" type="ORF">ROS62_19285</name>
</gene>
<dbReference type="EMBL" id="JAVSGH010000022">
    <property type="protein sequence ID" value="MDT3726903.1"/>
    <property type="molecule type" value="Genomic_DNA"/>
</dbReference>
<dbReference type="Pfam" id="PF11209">
    <property type="entry name" value="LmeA"/>
    <property type="match status" value="1"/>
</dbReference>
<dbReference type="InterPro" id="IPR021373">
    <property type="entry name" value="DUF2993"/>
</dbReference>